<dbReference type="Gene3D" id="3.40.1280.10">
    <property type="match status" value="1"/>
</dbReference>
<feature type="domain" description="tRNA/rRNA methyltransferase SpoU type" evidence="3">
    <location>
        <begin position="113"/>
        <end position="250"/>
    </location>
</feature>
<dbReference type="EMBL" id="NEVU01000002">
    <property type="protein sequence ID" value="OZI74729.1"/>
    <property type="molecule type" value="Genomic_DNA"/>
</dbReference>
<gene>
    <name evidence="4" type="ORF">CAL22_09760</name>
</gene>
<dbReference type="SUPFAM" id="SSF75217">
    <property type="entry name" value="alpha/beta knot"/>
    <property type="match status" value="1"/>
</dbReference>
<dbReference type="InterPro" id="IPR051259">
    <property type="entry name" value="rRNA_Methyltransferase"/>
</dbReference>
<dbReference type="InterPro" id="IPR001537">
    <property type="entry name" value="SpoU_MeTrfase"/>
</dbReference>
<reference evidence="5" key="1">
    <citation type="submission" date="2017-05" db="EMBL/GenBank/DDBJ databases">
        <title>Complete and WGS of Bordetella genogroups.</title>
        <authorList>
            <person name="Spilker T."/>
            <person name="Lipuma J."/>
        </authorList>
    </citation>
    <scope>NUCLEOTIDE SEQUENCE [LARGE SCALE GENOMIC DNA]</scope>
    <source>
        <strain evidence="5">AU6712</strain>
    </source>
</reference>
<evidence type="ECO:0000256" key="1">
    <source>
        <dbReference type="ARBA" id="ARBA00022603"/>
    </source>
</evidence>
<evidence type="ECO:0000313" key="5">
    <source>
        <dbReference type="Proteomes" id="UP000216429"/>
    </source>
</evidence>
<evidence type="ECO:0000256" key="2">
    <source>
        <dbReference type="ARBA" id="ARBA00022679"/>
    </source>
</evidence>
<name>A0A261VKY3_9BORD</name>
<protein>
    <submittedName>
        <fullName evidence="4">RNA methyltransferase</fullName>
    </submittedName>
</protein>
<evidence type="ECO:0000259" key="3">
    <source>
        <dbReference type="Pfam" id="PF00588"/>
    </source>
</evidence>
<organism evidence="4 5">
    <name type="scientific">Bordetella genomosp. 12</name>
    <dbReference type="NCBI Taxonomy" id="463035"/>
    <lineage>
        <taxon>Bacteria</taxon>
        <taxon>Pseudomonadati</taxon>
        <taxon>Pseudomonadota</taxon>
        <taxon>Betaproteobacteria</taxon>
        <taxon>Burkholderiales</taxon>
        <taxon>Alcaligenaceae</taxon>
        <taxon>Bordetella</taxon>
    </lineage>
</organism>
<dbReference type="PANTHER" id="PTHR43191">
    <property type="entry name" value="RRNA METHYLTRANSFERASE 3"/>
    <property type="match status" value="1"/>
</dbReference>
<dbReference type="InterPro" id="IPR029028">
    <property type="entry name" value="Alpha/beta_knot_MTases"/>
</dbReference>
<dbReference type="InterPro" id="IPR029064">
    <property type="entry name" value="Ribosomal_eL30-like_sf"/>
</dbReference>
<keyword evidence="2 4" id="KW-0808">Transferase</keyword>
<proteinExistence type="predicted"/>
<dbReference type="CDD" id="cd18095">
    <property type="entry name" value="SpoU-like_rRNA-MTase"/>
    <property type="match status" value="1"/>
</dbReference>
<evidence type="ECO:0000313" key="4">
    <source>
        <dbReference type="EMBL" id="OZI74729.1"/>
    </source>
</evidence>
<comment type="caution">
    <text evidence="4">The sequence shown here is derived from an EMBL/GenBank/DDBJ whole genome shotgun (WGS) entry which is preliminary data.</text>
</comment>
<dbReference type="GO" id="GO:0032259">
    <property type="term" value="P:methylation"/>
    <property type="evidence" value="ECO:0007669"/>
    <property type="project" value="UniProtKB-KW"/>
</dbReference>
<accession>A0A261VKY3</accession>
<dbReference type="RefSeq" id="WP_094812634.1">
    <property type="nucleotide sequence ID" value="NZ_NEVU01000002.1"/>
</dbReference>
<dbReference type="PANTHER" id="PTHR43191:SF2">
    <property type="entry name" value="RRNA METHYLTRANSFERASE 3, MITOCHONDRIAL"/>
    <property type="match status" value="1"/>
</dbReference>
<dbReference type="AlphaFoldDB" id="A0A261VKY3"/>
<dbReference type="GO" id="GO:0006396">
    <property type="term" value="P:RNA processing"/>
    <property type="evidence" value="ECO:0007669"/>
    <property type="project" value="InterPro"/>
</dbReference>
<dbReference type="Proteomes" id="UP000216429">
    <property type="component" value="Unassembled WGS sequence"/>
</dbReference>
<dbReference type="SUPFAM" id="SSF55315">
    <property type="entry name" value="L30e-like"/>
    <property type="match status" value="1"/>
</dbReference>
<dbReference type="Pfam" id="PF00588">
    <property type="entry name" value="SpoU_methylase"/>
    <property type="match status" value="1"/>
</dbReference>
<dbReference type="OrthoDB" id="9794400at2"/>
<keyword evidence="1 4" id="KW-0489">Methyltransferase</keyword>
<dbReference type="GO" id="GO:0008173">
    <property type="term" value="F:RNA methyltransferase activity"/>
    <property type="evidence" value="ECO:0007669"/>
    <property type="project" value="InterPro"/>
</dbReference>
<dbReference type="InterPro" id="IPR029026">
    <property type="entry name" value="tRNA_m1G_MTases_N"/>
</dbReference>
<dbReference type="GO" id="GO:0003723">
    <property type="term" value="F:RNA binding"/>
    <property type="evidence" value="ECO:0007669"/>
    <property type="project" value="InterPro"/>
</dbReference>
<sequence>MKLITSRDNPAVKALYRLAEQAGRRGAPVLLEGVHLCQAWLARHGAPEQAVFDADRLDHPELADLARQVPERVALALDARLMRGLGSVESDQGVAFVVRPVSPALPETITANCVLLDRIQDPGNVGTLLRTCAAAGIRQAFLATGSAAAWSPKVLRSGQGAHFALEIHEHVDLHALSQRLEIPMAVTTLEASEDLFATALPPALAWVFGHEGQGVDAHLQARAGLRLRIEHDAQAVESLNVGAAAAICLFEQRRQARSA</sequence>
<dbReference type="Gene3D" id="3.30.1330.30">
    <property type="match status" value="1"/>
</dbReference>
<keyword evidence="5" id="KW-1185">Reference proteome</keyword>